<evidence type="ECO:0000313" key="1">
    <source>
        <dbReference type="EMBL" id="TWS96190.1"/>
    </source>
</evidence>
<dbReference type="Proteomes" id="UP000317430">
    <property type="component" value="Unassembled WGS sequence"/>
</dbReference>
<dbReference type="AlphaFoldDB" id="A0A5C5S7X4"/>
<dbReference type="RefSeq" id="WP_146568203.1">
    <property type="nucleotide sequence ID" value="NZ_VOHL01000010.1"/>
</dbReference>
<dbReference type="OrthoDB" id="1490643at2"/>
<comment type="caution">
    <text evidence="1">The sequence shown here is derived from an EMBL/GenBank/DDBJ whole genome shotgun (WGS) entry which is preliminary data.</text>
</comment>
<proteinExistence type="predicted"/>
<organism evidence="1 2">
    <name type="scientific">Streptococcus cuniculipharyngis</name>
    <dbReference type="NCBI Taxonomy" id="1562651"/>
    <lineage>
        <taxon>Bacteria</taxon>
        <taxon>Bacillati</taxon>
        <taxon>Bacillota</taxon>
        <taxon>Bacilli</taxon>
        <taxon>Lactobacillales</taxon>
        <taxon>Streptococcaceae</taxon>
        <taxon>Streptococcus</taxon>
    </lineage>
</organism>
<reference evidence="1 2" key="1">
    <citation type="submission" date="2019-08" db="EMBL/GenBank/DDBJ databases">
        <authorList>
            <person name="Lei W."/>
        </authorList>
    </citation>
    <scope>NUCLEOTIDE SEQUENCE [LARGE SCALE GENOMIC DNA]</scope>
    <source>
        <strain evidence="1 2">CCUG 66496</strain>
    </source>
</reference>
<dbReference type="InterPro" id="IPR011008">
    <property type="entry name" value="Dimeric_a/b-barrel"/>
</dbReference>
<sequence>MTKAYTNQFSVSILLWMREDKPRQEGMNYWAGSHADIIAASPGLLDYRQQHLSATEHSFWPTATGLETDIKPDRRVDGIAEVTFDNLLSPIAGRKQTALAFEDEVNVFRRTLMHMGFPYSSRWLTVSEDRTTQLRDVLYFRRRDEVKSGAFKQLINQDLFATLATVDGVTELRSQVYLPWHKATWDTPNVAHDNPQSEHLHASIIIGFANQEARQAFYQELAPKLNEDLVNLVSAVHAYHIDKTLTFVADGQRQNLSSQERTN</sequence>
<gene>
    <name evidence="1" type="ORF">FRX57_07450</name>
</gene>
<dbReference type="Gene3D" id="3.30.70.100">
    <property type="match status" value="1"/>
</dbReference>
<evidence type="ECO:0008006" key="3">
    <source>
        <dbReference type="Google" id="ProtNLM"/>
    </source>
</evidence>
<keyword evidence="2" id="KW-1185">Reference proteome</keyword>
<dbReference type="EMBL" id="VOHL01000010">
    <property type="protein sequence ID" value="TWS96190.1"/>
    <property type="molecule type" value="Genomic_DNA"/>
</dbReference>
<accession>A0A5C5S7X4</accession>
<dbReference type="SUPFAM" id="SSF54909">
    <property type="entry name" value="Dimeric alpha+beta barrel"/>
    <property type="match status" value="1"/>
</dbReference>
<name>A0A5C5S7X4_9STRE</name>
<protein>
    <recommendedName>
        <fullName evidence="3">EthD domain-containing protein</fullName>
    </recommendedName>
</protein>
<evidence type="ECO:0000313" key="2">
    <source>
        <dbReference type="Proteomes" id="UP000317430"/>
    </source>
</evidence>